<dbReference type="EMBL" id="CP086395">
    <property type="protein sequence ID" value="USJ21125.1"/>
    <property type="molecule type" value="Genomic_DNA"/>
</dbReference>
<accession>A0A9Q8Y3Q4</accession>
<dbReference type="RefSeq" id="WP_252175752.1">
    <property type="nucleotide sequence ID" value="NZ_CP086395.1"/>
</dbReference>
<dbReference type="Proteomes" id="UP001056730">
    <property type="component" value="Chromosome"/>
</dbReference>
<dbReference type="AlphaFoldDB" id="A0A9Q8Y3Q4"/>
<sequence>MKVKKIKSKAARTLAFSSCAVIVVFSLGVVLSKTIETDSQDLQATRVSVSNEKTNYKKSTEIGIVDTSQYNGEGALPIYKNNEIDIKTTYVNVKLTPSELNQLKNTQYPKVKLEVEYDSNTSQIQNHKLTILEQENKKAKSYFYKKYAALSKIDDKLSNETKSLNFSLETVEHEVVKKIKFNHDSYQITVELNPKFVNLEQLSQQVILKKINKGLFALENDSTFGVLWNFQNAISVSYLTLDVEVATSDYIDTINMITDQSQY</sequence>
<name>A0A9Q8Y3Q4_9LACT</name>
<reference evidence="1" key="1">
    <citation type="journal article" date="2022" name="Front. Microbiol.">
        <title>Feed Insects as a Reservoir of Granadaene-Producing Lactococci.</title>
        <authorList>
            <person name="Neuzil-Bunesova V."/>
            <person name="Ramirez Garcia A."/>
            <person name="Modrackova N."/>
            <person name="Makovska M."/>
            <person name="Sabolova M."/>
            <person name="Sproer C."/>
            <person name="Bunk B."/>
            <person name="Blom J."/>
            <person name="Schwab C."/>
        </authorList>
    </citation>
    <scope>NUCLEOTIDE SEQUENCE</scope>
    <source>
        <strain evidence="1">I4/6O</strain>
    </source>
</reference>
<organism evidence="1 2">
    <name type="scientific">Lactococcus formosensis</name>
    <dbReference type="NCBI Taxonomy" id="1281486"/>
    <lineage>
        <taxon>Bacteria</taxon>
        <taxon>Bacillati</taxon>
        <taxon>Bacillota</taxon>
        <taxon>Bacilli</taxon>
        <taxon>Lactobacillales</taxon>
        <taxon>Streptococcaceae</taxon>
        <taxon>Lactococcus</taxon>
    </lineage>
</organism>
<dbReference type="KEGG" id="lfo:LMK00_03745"/>
<protein>
    <submittedName>
        <fullName evidence="1">Uncharacterized protein</fullName>
    </submittedName>
</protein>
<evidence type="ECO:0000313" key="2">
    <source>
        <dbReference type="Proteomes" id="UP001056730"/>
    </source>
</evidence>
<evidence type="ECO:0000313" key="1">
    <source>
        <dbReference type="EMBL" id="USJ21125.1"/>
    </source>
</evidence>
<proteinExistence type="predicted"/>
<gene>
    <name evidence="1" type="ORF">LMK00_03745</name>
</gene>